<organism evidence="8 9">
    <name type="scientific">Metabacillus arenae</name>
    <dbReference type="NCBI Taxonomy" id="2771434"/>
    <lineage>
        <taxon>Bacteria</taxon>
        <taxon>Bacillati</taxon>
        <taxon>Bacillota</taxon>
        <taxon>Bacilli</taxon>
        <taxon>Bacillales</taxon>
        <taxon>Bacillaceae</taxon>
        <taxon>Metabacillus</taxon>
    </lineage>
</organism>
<dbReference type="PANTHER" id="PTHR23531:SF2">
    <property type="entry name" value="PERMEASE"/>
    <property type="match status" value="1"/>
</dbReference>
<keyword evidence="2" id="KW-0813">Transport</keyword>
<dbReference type="EMBL" id="JACXAI010000002">
    <property type="protein sequence ID" value="MBD1378969.1"/>
    <property type="molecule type" value="Genomic_DNA"/>
</dbReference>
<dbReference type="GO" id="GO:0022857">
    <property type="term" value="F:transmembrane transporter activity"/>
    <property type="evidence" value="ECO:0007669"/>
    <property type="project" value="InterPro"/>
</dbReference>
<keyword evidence="4 6" id="KW-1133">Transmembrane helix</keyword>
<comment type="subcellular location">
    <subcellularLocation>
        <location evidence="1">Cell membrane</location>
        <topology evidence="1">Multi-pass membrane protein</topology>
    </subcellularLocation>
</comment>
<evidence type="ECO:0000256" key="3">
    <source>
        <dbReference type="ARBA" id="ARBA00022692"/>
    </source>
</evidence>
<dbReference type="InterPro" id="IPR020846">
    <property type="entry name" value="MFS_dom"/>
</dbReference>
<dbReference type="InterPro" id="IPR036259">
    <property type="entry name" value="MFS_trans_sf"/>
</dbReference>
<keyword evidence="5 6" id="KW-0472">Membrane</keyword>
<dbReference type="PROSITE" id="PS50850">
    <property type="entry name" value="MFS"/>
    <property type="match status" value="1"/>
</dbReference>
<evidence type="ECO:0000256" key="5">
    <source>
        <dbReference type="ARBA" id="ARBA00023136"/>
    </source>
</evidence>
<dbReference type="InterPro" id="IPR011701">
    <property type="entry name" value="MFS"/>
</dbReference>
<proteinExistence type="predicted"/>
<sequence length="398" mass="44142">MSHEKSPIWTKSFITIFISNFFIFLIFYGLLTTLPIYVVEDLQRTDKEGGLIVTAFLLSAIVVRPFSGRLLETYGKKKMLMFSLTLFLLSTFLYMLVKPYFLLLALRFFQGIWFSIATTATGAIAADLVPVKRRGEGLGYFVMSNNFAVVCGPFIALFLLQSMSFDWLFLVLGILMTIGAVFTLSIKVNETPSPLSKRKISLDDLFETKAIPIALIGCLIAFSYSSVLSFISIYAKSLGLIEAASFFFVIFAVVMLVSRPFSGRLFDTRGPNFVMYPAFISFALGLFTLSIVESSISLLLAGAFIGLGYGTLVPSFQTIAVQSADHKRSAHATATFFTFFDSGIAAGSFVLGIIASLYGYSYLYLFASILVLLVLVIYRWKQAGRKAQAYQINENQNI</sequence>
<dbReference type="Pfam" id="PF07690">
    <property type="entry name" value="MFS_1"/>
    <property type="match status" value="1"/>
</dbReference>
<comment type="caution">
    <text evidence="8">The sequence shown here is derived from an EMBL/GenBank/DDBJ whole genome shotgun (WGS) entry which is preliminary data.</text>
</comment>
<accession>A0A926NCE4</accession>
<feature type="transmembrane region" description="Helical" evidence="6">
    <location>
        <begin position="138"/>
        <end position="161"/>
    </location>
</feature>
<dbReference type="RefSeq" id="WP_191155193.1">
    <property type="nucleotide sequence ID" value="NZ_JACXAI010000002.1"/>
</dbReference>
<feature type="transmembrane region" description="Helical" evidence="6">
    <location>
        <begin position="273"/>
        <end position="292"/>
    </location>
</feature>
<feature type="transmembrane region" description="Helical" evidence="6">
    <location>
        <begin position="240"/>
        <end position="261"/>
    </location>
</feature>
<evidence type="ECO:0000256" key="6">
    <source>
        <dbReference type="SAM" id="Phobius"/>
    </source>
</evidence>
<dbReference type="PANTHER" id="PTHR23531">
    <property type="entry name" value="QUINOLENE RESISTANCE PROTEIN NORA"/>
    <property type="match status" value="1"/>
</dbReference>
<evidence type="ECO:0000259" key="7">
    <source>
        <dbReference type="PROSITE" id="PS50850"/>
    </source>
</evidence>
<keyword evidence="9" id="KW-1185">Reference proteome</keyword>
<reference evidence="8" key="1">
    <citation type="submission" date="2020-09" db="EMBL/GenBank/DDBJ databases">
        <title>A novel bacterium of genus Bacillus, isolated from South China Sea.</title>
        <authorList>
            <person name="Huang H."/>
            <person name="Mo K."/>
            <person name="Hu Y."/>
        </authorList>
    </citation>
    <scope>NUCLEOTIDE SEQUENCE</scope>
    <source>
        <strain evidence="8">IB182487</strain>
    </source>
</reference>
<feature type="transmembrane region" description="Helical" evidence="6">
    <location>
        <begin position="361"/>
        <end position="378"/>
    </location>
</feature>
<keyword evidence="3 6" id="KW-0812">Transmembrane</keyword>
<dbReference type="SUPFAM" id="SSF103473">
    <property type="entry name" value="MFS general substrate transporter"/>
    <property type="match status" value="1"/>
</dbReference>
<feature type="transmembrane region" description="Helical" evidence="6">
    <location>
        <begin position="210"/>
        <end position="234"/>
    </location>
</feature>
<evidence type="ECO:0000256" key="2">
    <source>
        <dbReference type="ARBA" id="ARBA00022448"/>
    </source>
</evidence>
<gene>
    <name evidence="8" type="ORF">IC621_01890</name>
</gene>
<dbReference type="AlphaFoldDB" id="A0A926NCE4"/>
<evidence type="ECO:0000313" key="8">
    <source>
        <dbReference type="EMBL" id="MBD1378969.1"/>
    </source>
</evidence>
<evidence type="ECO:0000256" key="4">
    <source>
        <dbReference type="ARBA" id="ARBA00022989"/>
    </source>
</evidence>
<protein>
    <submittedName>
        <fullName evidence="8">MFS transporter</fullName>
    </submittedName>
</protein>
<evidence type="ECO:0000256" key="1">
    <source>
        <dbReference type="ARBA" id="ARBA00004651"/>
    </source>
</evidence>
<feature type="transmembrane region" description="Helical" evidence="6">
    <location>
        <begin position="12"/>
        <end position="37"/>
    </location>
</feature>
<feature type="transmembrane region" description="Helical" evidence="6">
    <location>
        <begin position="298"/>
        <end position="321"/>
    </location>
</feature>
<evidence type="ECO:0000313" key="9">
    <source>
        <dbReference type="Proteomes" id="UP000626844"/>
    </source>
</evidence>
<feature type="transmembrane region" description="Helical" evidence="6">
    <location>
        <begin position="79"/>
        <end position="97"/>
    </location>
</feature>
<dbReference type="CDD" id="cd17489">
    <property type="entry name" value="MFS_YfcJ_like"/>
    <property type="match status" value="1"/>
</dbReference>
<dbReference type="GO" id="GO:0005886">
    <property type="term" value="C:plasma membrane"/>
    <property type="evidence" value="ECO:0007669"/>
    <property type="project" value="UniProtKB-SubCell"/>
</dbReference>
<dbReference type="Gene3D" id="1.20.1250.20">
    <property type="entry name" value="MFS general substrate transporter like domains"/>
    <property type="match status" value="1"/>
</dbReference>
<name>A0A926NCE4_9BACI</name>
<dbReference type="InterPro" id="IPR052714">
    <property type="entry name" value="MFS_Exporter"/>
</dbReference>
<dbReference type="Proteomes" id="UP000626844">
    <property type="component" value="Unassembled WGS sequence"/>
</dbReference>
<feature type="transmembrane region" description="Helical" evidence="6">
    <location>
        <begin position="49"/>
        <end position="67"/>
    </location>
</feature>
<feature type="transmembrane region" description="Helical" evidence="6">
    <location>
        <begin position="167"/>
        <end position="189"/>
    </location>
</feature>
<feature type="domain" description="Major facilitator superfamily (MFS) profile" evidence="7">
    <location>
        <begin position="13"/>
        <end position="385"/>
    </location>
</feature>